<evidence type="ECO:0000313" key="3">
    <source>
        <dbReference type="Proteomes" id="UP001642483"/>
    </source>
</evidence>
<feature type="compositionally biased region" description="Low complexity" evidence="1">
    <location>
        <begin position="26"/>
        <end position="35"/>
    </location>
</feature>
<dbReference type="EMBL" id="CAWYQH010000013">
    <property type="protein sequence ID" value="CAK8674559.1"/>
    <property type="molecule type" value="Genomic_DNA"/>
</dbReference>
<name>A0ABP0F4B4_CLALP</name>
<sequence length="141" mass="15705">MLEVTTTNTRTSPRINDPDRHGCKHTTTVPSPSTGPPTTVYSWFVEKLQRLGPEDMDRNRSIFVTVFSGKCNSYETVFFESIFDTLTSQVCPAFDQARWTPPREHAFPDVGRCFANTEFGVQTSDAISGKIGTTSVFTAEV</sequence>
<evidence type="ECO:0000256" key="1">
    <source>
        <dbReference type="SAM" id="MobiDB-lite"/>
    </source>
</evidence>
<comment type="caution">
    <text evidence="2">The sequence shown here is derived from an EMBL/GenBank/DDBJ whole genome shotgun (WGS) entry which is preliminary data.</text>
</comment>
<organism evidence="2 3">
    <name type="scientific">Clavelina lepadiformis</name>
    <name type="common">Light-bulb sea squirt</name>
    <name type="synonym">Ascidia lepadiformis</name>
    <dbReference type="NCBI Taxonomy" id="159417"/>
    <lineage>
        <taxon>Eukaryota</taxon>
        <taxon>Metazoa</taxon>
        <taxon>Chordata</taxon>
        <taxon>Tunicata</taxon>
        <taxon>Ascidiacea</taxon>
        <taxon>Aplousobranchia</taxon>
        <taxon>Clavelinidae</taxon>
        <taxon>Clavelina</taxon>
    </lineage>
</organism>
<protein>
    <submittedName>
        <fullName evidence="2">Uncharacterized protein</fullName>
    </submittedName>
</protein>
<feature type="region of interest" description="Disordered" evidence="1">
    <location>
        <begin position="1"/>
        <end position="35"/>
    </location>
</feature>
<gene>
    <name evidence="2" type="ORF">CVLEPA_LOCUS4250</name>
</gene>
<accession>A0ABP0F4B4</accession>
<reference evidence="2 3" key="1">
    <citation type="submission" date="2024-02" db="EMBL/GenBank/DDBJ databases">
        <authorList>
            <person name="Daric V."/>
            <person name="Darras S."/>
        </authorList>
    </citation>
    <scope>NUCLEOTIDE SEQUENCE [LARGE SCALE GENOMIC DNA]</scope>
</reference>
<keyword evidence="3" id="KW-1185">Reference proteome</keyword>
<feature type="compositionally biased region" description="Polar residues" evidence="1">
    <location>
        <begin position="1"/>
        <end position="14"/>
    </location>
</feature>
<dbReference type="Proteomes" id="UP001642483">
    <property type="component" value="Unassembled WGS sequence"/>
</dbReference>
<evidence type="ECO:0000313" key="2">
    <source>
        <dbReference type="EMBL" id="CAK8674559.1"/>
    </source>
</evidence>
<proteinExistence type="predicted"/>